<evidence type="ECO:0000259" key="4">
    <source>
        <dbReference type="PROSITE" id="PS51379"/>
    </source>
</evidence>
<dbReference type="EMBL" id="JOJP01000001">
    <property type="protein sequence ID" value="KEI72444.1"/>
    <property type="molecule type" value="Genomic_DNA"/>
</dbReference>
<dbReference type="AlphaFoldDB" id="A0A081KE68"/>
<dbReference type="InterPro" id="IPR017896">
    <property type="entry name" value="4Fe4S_Fe-S-bd"/>
</dbReference>
<dbReference type="Gene3D" id="3.30.70.20">
    <property type="match status" value="1"/>
</dbReference>
<dbReference type="SUPFAM" id="SSF54862">
    <property type="entry name" value="4Fe-4S ferredoxins"/>
    <property type="match status" value="1"/>
</dbReference>
<evidence type="ECO:0000313" key="6">
    <source>
        <dbReference type="Proteomes" id="UP000027997"/>
    </source>
</evidence>
<dbReference type="PANTHER" id="PTHR42827:SF1">
    <property type="entry name" value="IRON-SULFUR CLUSTER-BINDING PROTEIN"/>
    <property type="match status" value="1"/>
</dbReference>
<dbReference type="Pfam" id="PF12838">
    <property type="entry name" value="Fer4_7"/>
    <property type="match status" value="1"/>
</dbReference>
<gene>
    <name evidence="5" type="ORF">GV64_18450</name>
</gene>
<keyword evidence="1" id="KW-0479">Metal-binding</keyword>
<keyword evidence="6" id="KW-1185">Reference proteome</keyword>
<dbReference type="Proteomes" id="UP000027997">
    <property type="component" value="Unassembled WGS sequence"/>
</dbReference>
<reference evidence="5 6" key="1">
    <citation type="submission" date="2014-06" db="EMBL/GenBank/DDBJ databases">
        <title>Whole Genome Sequences of Three Symbiotic Endozoicomonas Bacteria.</title>
        <authorList>
            <person name="Neave M.J."/>
            <person name="Apprill A."/>
            <person name="Voolstra C.R."/>
        </authorList>
    </citation>
    <scope>NUCLEOTIDE SEQUENCE [LARGE SCALE GENOMIC DNA]</scope>
    <source>
        <strain evidence="5 6">DSM 22380</strain>
    </source>
</reference>
<organism evidence="5 6">
    <name type="scientific">Endozoicomonas elysicola</name>
    <dbReference type="NCBI Taxonomy" id="305900"/>
    <lineage>
        <taxon>Bacteria</taxon>
        <taxon>Pseudomonadati</taxon>
        <taxon>Pseudomonadota</taxon>
        <taxon>Gammaproteobacteria</taxon>
        <taxon>Oceanospirillales</taxon>
        <taxon>Endozoicomonadaceae</taxon>
        <taxon>Endozoicomonas</taxon>
    </lineage>
</organism>
<keyword evidence="2" id="KW-0408">Iron</keyword>
<dbReference type="PROSITE" id="PS51379">
    <property type="entry name" value="4FE4S_FER_2"/>
    <property type="match status" value="1"/>
</dbReference>
<dbReference type="eggNOG" id="COG1600">
    <property type="taxonomic scope" value="Bacteria"/>
</dbReference>
<name>A0A081KE68_9GAMM</name>
<dbReference type="STRING" id="305900.GV64_18450"/>
<evidence type="ECO:0000313" key="5">
    <source>
        <dbReference type="EMBL" id="KEI72444.1"/>
    </source>
</evidence>
<feature type="domain" description="4Fe-4S ferredoxin-type" evidence="4">
    <location>
        <begin position="352"/>
        <end position="384"/>
    </location>
</feature>
<dbReference type="PROSITE" id="PS51318">
    <property type="entry name" value="TAT"/>
    <property type="match status" value="1"/>
</dbReference>
<dbReference type="PANTHER" id="PTHR42827">
    <property type="entry name" value="IRON-SULFUR CLUSTER-BINDING PROTEIN-RELATED"/>
    <property type="match status" value="1"/>
</dbReference>
<comment type="caution">
    <text evidence="5">The sequence shown here is derived from an EMBL/GenBank/DDBJ whole genome shotgun (WGS) entry which is preliminary data.</text>
</comment>
<dbReference type="RefSeq" id="WP_020584788.1">
    <property type="nucleotide sequence ID" value="NZ_JOJP01000001.1"/>
</dbReference>
<dbReference type="InterPro" id="IPR017900">
    <property type="entry name" value="4Fe4S_Fe_S_CS"/>
</dbReference>
<dbReference type="GO" id="GO:0046872">
    <property type="term" value="F:metal ion binding"/>
    <property type="evidence" value="ECO:0007669"/>
    <property type="project" value="UniProtKB-KW"/>
</dbReference>
<dbReference type="GO" id="GO:0051536">
    <property type="term" value="F:iron-sulfur cluster binding"/>
    <property type="evidence" value="ECO:0007669"/>
    <property type="project" value="UniProtKB-KW"/>
</dbReference>
<evidence type="ECO:0000256" key="2">
    <source>
        <dbReference type="ARBA" id="ARBA00023004"/>
    </source>
</evidence>
<evidence type="ECO:0000256" key="1">
    <source>
        <dbReference type="ARBA" id="ARBA00022723"/>
    </source>
</evidence>
<evidence type="ECO:0000256" key="3">
    <source>
        <dbReference type="ARBA" id="ARBA00023014"/>
    </source>
</evidence>
<keyword evidence="3" id="KW-0411">Iron-sulfur</keyword>
<sequence length="509" mass="57246">MSNQVNGEGAAVTSRRNFLKLGGLAAAGTTIGAAAGAGFVLGRDPDANVGWGRTEAGKDMFFNRKPFEVDHAPTLEVVGPIERPEWEDYLFNRFPVIGKAIQDGWDPNNGWETLEDEQVKKYYARHPDRWPEMLQAFVEQNHRAQHREKHRDRFALAWANGRSWLKGLEQSNFPPKPVDHPDIDDFKWVQGEPAELQSPAHASKLIKKMVFTFGASIVGITKLDPAFVFKNMMRMKGGNRNWGEDIPKHWKNIIVFGVPMNWDPMYAAAGYSTSYDGYFRAKTASGLLAAWLGELGYAARPQWPGGDYETVLPPIAIQAGMGESARNGVLITPELGPNIRLAAVITNLDLEPDKPINTHVRAFCEECKICADACPSGSISKASKPDSVVRGFRKFAFNQDSCYRFWSTAPTDSGKGCRVCIAVCPYTRKNNWIHTIVKEMDPRDPTGITRKTLLAMQHNFFYYPEAEAYHPDWTGGNFAGYHEPPEWLRSENYLKVTKTWEYDGNWEGF</sequence>
<proteinExistence type="predicted"/>
<dbReference type="PROSITE" id="PS00198">
    <property type="entry name" value="4FE4S_FER_1"/>
    <property type="match status" value="1"/>
</dbReference>
<accession>A0A081KE68</accession>
<dbReference type="InterPro" id="IPR006311">
    <property type="entry name" value="TAT_signal"/>
</dbReference>
<protein>
    <submittedName>
        <fullName evidence="5">Dehalogenase</fullName>
    </submittedName>
</protein>